<comment type="caution">
    <text evidence="3">The sequence shown here is derived from an EMBL/GenBank/DDBJ whole genome shotgun (WGS) entry which is preliminary data.</text>
</comment>
<keyword evidence="4" id="KW-1185">Reference proteome</keyword>
<dbReference type="Proteomes" id="UP001386955">
    <property type="component" value="Unassembled WGS sequence"/>
</dbReference>
<dbReference type="InterPro" id="IPR002083">
    <property type="entry name" value="MATH/TRAF_dom"/>
</dbReference>
<name>A0AAN9XEX0_PSOTE</name>
<protein>
    <recommendedName>
        <fullName evidence="5">MATH domain-containing protein</fullName>
    </recommendedName>
</protein>
<dbReference type="Gene3D" id="2.60.210.10">
    <property type="entry name" value="Apoptosis, Tumor Necrosis Factor Receptor Associated Protein 2, Chain A"/>
    <property type="match status" value="1"/>
</dbReference>
<dbReference type="AlphaFoldDB" id="A0AAN9XEX0"/>
<accession>A0AAN9XEX0</accession>
<dbReference type="SUPFAM" id="SSF49599">
    <property type="entry name" value="TRAF domain-like"/>
    <property type="match status" value="1"/>
</dbReference>
<dbReference type="InterPro" id="IPR008974">
    <property type="entry name" value="TRAF-like"/>
</dbReference>
<evidence type="ECO:0000256" key="2">
    <source>
        <dbReference type="SAM" id="Coils"/>
    </source>
</evidence>
<feature type="coiled-coil region" evidence="2">
    <location>
        <begin position="239"/>
        <end position="266"/>
    </location>
</feature>
<dbReference type="PANTHER" id="PTHR46236">
    <property type="entry name" value="TRAF-LIKE SUPERFAMILY PROTEIN"/>
    <property type="match status" value="1"/>
</dbReference>
<dbReference type="CDD" id="cd00121">
    <property type="entry name" value="MATH"/>
    <property type="match status" value="1"/>
</dbReference>
<dbReference type="EMBL" id="JAYMYS010000006">
    <property type="protein sequence ID" value="KAK7389968.1"/>
    <property type="molecule type" value="Genomic_DNA"/>
</dbReference>
<evidence type="ECO:0000313" key="3">
    <source>
        <dbReference type="EMBL" id="KAK7389968.1"/>
    </source>
</evidence>
<keyword evidence="1 2" id="KW-0175">Coiled coil</keyword>
<gene>
    <name evidence="3" type="ORF">VNO78_25265</name>
</gene>
<evidence type="ECO:0008006" key="5">
    <source>
        <dbReference type="Google" id="ProtNLM"/>
    </source>
</evidence>
<organism evidence="3 4">
    <name type="scientific">Psophocarpus tetragonolobus</name>
    <name type="common">Winged bean</name>
    <name type="synonym">Dolichos tetragonolobus</name>
    <dbReference type="NCBI Taxonomy" id="3891"/>
    <lineage>
        <taxon>Eukaryota</taxon>
        <taxon>Viridiplantae</taxon>
        <taxon>Streptophyta</taxon>
        <taxon>Embryophyta</taxon>
        <taxon>Tracheophyta</taxon>
        <taxon>Spermatophyta</taxon>
        <taxon>Magnoliopsida</taxon>
        <taxon>eudicotyledons</taxon>
        <taxon>Gunneridae</taxon>
        <taxon>Pentapetalae</taxon>
        <taxon>rosids</taxon>
        <taxon>fabids</taxon>
        <taxon>Fabales</taxon>
        <taxon>Fabaceae</taxon>
        <taxon>Papilionoideae</taxon>
        <taxon>50 kb inversion clade</taxon>
        <taxon>NPAAA clade</taxon>
        <taxon>indigoferoid/millettioid clade</taxon>
        <taxon>Phaseoleae</taxon>
        <taxon>Psophocarpus</taxon>
    </lineage>
</organism>
<dbReference type="InterPro" id="IPR050804">
    <property type="entry name" value="MCC"/>
</dbReference>
<sequence length="319" mass="36818">MENNNKRLKLMFEQYTWRITNFSKLGKEEVFSDKFINFDLREFDDDNICIFLQSCGDCTNLRKGCTKFVNVTLALINQLNDKMTIIKVSDSGKGFVVNDTCIIVAGIFGSKFEYGSEVDVSMIDNNPLSYVMSTTSFGELVDFEGLGKIERDFVPLLQEVCSKYPSLDHSLQKRSRRFTEWVFTTLGRVLHFLNTKRVKDMDDEACNHLQNLWDELQTSRFAFTWLQFHVESALAMKNHMEKAAQVRKMKENVAALEIETESLKSKMIEKVTELEIAKRDLVKAEEGFEERNLDAELGYGSISLYTITSRIEYGQCMFS</sequence>
<reference evidence="3 4" key="1">
    <citation type="submission" date="2024-01" db="EMBL/GenBank/DDBJ databases">
        <title>The genomes of 5 underutilized Papilionoideae crops provide insights into root nodulation and disease resistanc.</title>
        <authorList>
            <person name="Jiang F."/>
        </authorList>
    </citation>
    <scope>NUCLEOTIDE SEQUENCE [LARGE SCALE GENOMIC DNA]</scope>
    <source>
        <strain evidence="3">DUOXIRENSHENG_FW03</strain>
        <tissue evidence="3">Leaves</tissue>
    </source>
</reference>
<evidence type="ECO:0000256" key="1">
    <source>
        <dbReference type="ARBA" id="ARBA00023054"/>
    </source>
</evidence>
<evidence type="ECO:0000313" key="4">
    <source>
        <dbReference type="Proteomes" id="UP001386955"/>
    </source>
</evidence>
<dbReference type="PANTHER" id="PTHR46236:SF35">
    <property type="entry name" value="MATH DOMAIN-CONTAINING PROTEIN"/>
    <property type="match status" value="1"/>
</dbReference>
<proteinExistence type="predicted"/>